<organism evidence="2">
    <name type="scientific">Chromera velia CCMP2878</name>
    <dbReference type="NCBI Taxonomy" id="1169474"/>
    <lineage>
        <taxon>Eukaryota</taxon>
        <taxon>Sar</taxon>
        <taxon>Alveolata</taxon>
        <taxon>Colpodellida</taxon>
        <taxon>Chromeraceae</taxon>
        <taxon>Chromera</taxon>
    </lineage>
</organism>
<name>A0A0G4FTX4_9ALVE</name>
<dbReference type="VEuPathDB" id="CryptoDB:Cvel_18735"/>
<gene>
    <name evidence="2" type="ORF">Cvel_18735</name>
</gene>
<feature type="compositionally biased region" description="Basic and acidic residues" evidence="1">
    <location>
        <begin position="195"/>
        <end position="209"/>
    </location>
</feature>
<reference evidence="2" key="1">
    <citation type="submission" date="2014-11" db="EMBL/GenBank/DDBJ databases">
        <authorList>
            <person name="Otto D Thomas"/>
            <person name="Naeem Raeece"/>
        </authorList>
    </citation>
    <scope>NUCLEOTIDE SEQUENCE</scope>
</reference>
<feature type="region of interest" description="Disordered" evidence="1">
    <location>
        <begin position="473"/>
        <end position="494"/>
    </location>
</feature>
<feature type="compositionally biased region" description="Basic and acidic residues" evidence="1">
    <location>
        <begin position="912"/>
        <end position="944"/>
    </location>
</feature>
<protein>
    <submittedName>
        <fullName evidence="2">Uncharacterized protein</fullName>
    </submittedName>
</protein>
<feature type="compositionally biased region" description="Basic and acidic residues" evidence="1">
    <location>
        <begin position="173"/>
        <end position="188"/>
    </location>
</feature>
<feature type="compositionally biased region" description="Pro residues" evidence="1">
    <location>
        <begin position="578"/>
        <end position="595"/>
    </location>
</feature>
<proteinExistence type="predicted"/>
<evidence type="ECO:0000256" key="1">
    <source>
        <dbReference type="SAM" id="MobiDB-lite"/>
    </source>
</evidence>
<accession>A0A0G4FTX4</accession>
<feature type="compositionally biased region" description="Basic and acidic residues" evidence="1">
    <location>
        <begin position="298"/>
        <end position="314"/>
    </location>
</feature>
<feature type="region of interest" description="Disordered" evidence="1">
    <location>
        <begin position="566"/>
        <end position="597"/>
    </location>
</feature>
<feature type="compositionally biased region" description="Basic and acidic residues" evidence="1">
    <location>
        <begin position="118"/>
        <end position="156"/>
    </location>
</feature>
<feature type="region of interest" description="Disordered" evidence="1">
    <location>
        <begin position="1"/>
        <end position="314"/>
    </location>
</feature>
<feature type="compositionally biased region" description="Polar residues" evidence="1">
    <location>
        <begin position="332"/>
        <end position="343"/>
    </location>
</feature>
<feature type="compositionally biased region" description="Basic and acidic residues" evidence="1">
    <location>
        <begin position="273"/>
        <end position="285"/>
    </location>
</feature>
<feature type="compositionally biased region" description="Basic and acidic residues" evidence="1">
    <location>
        <begin position="369"/>
        <end position="379"/>
    </location>
</feature>
<feature type="compositionally biased region" description="Low complexity" evidence="1">
    <location>
        <begin position="895"/>
        <end position="911"/>
    </location>
</feature>
<feature type="compositionally biased region" description="Pro residues" evidence="1">
    <location>
        <begin position="842"/>
        <end position="852"/>
    </location>
</feature>
<dbReference type="EMBL" id="CDMZ01000630">
    <property type="protein sequence ID" value="CEM18355.1"/>
    <property type="molecule type" value="Genomic_DNA"/>
</dbReference>
<feature type="compositionally biased region" description="Basic and acidic residues" evidence="1">
    <location>
        <begin position="1"/>
        <end position="19"/>
    </location>
</feature>
<dbReference type="AlphaFoldDB" id="A0A0G4FTX4"/>
<feature type="compositionally biased region" description="Gly residues" evidence="1">
    <location>
        <begin position="242"/>
        <end position="253"/>
    </location>
</feature>
<feature type="compositionally biased region" description="Basic and acidic residues" evidence="1">
    <location>
        <begin position="386"/>
        <end position="398"/>
    </location>
</feature>
<feature type="compositionally biased region" description="Acidic residues" evidence="1">
    <location>
        <begin position="883"/>
        <end position="894"/>
    </location>
</feature>
<feature type="compositionally biased region" description="Basic and acidic residues" evidence="1">
    <location>
        <begin position="868"/>
        <end position="877"/>
    </location>
</feature>
<feature type="region of interest" description="Disordered" evidence="1">
    <location>
        <begin position="332"/>
        <end position="418"/>
    </location>
</feature>
<feature type="compositionally biased region" description="Basic and acidic residues" evidence="1">
    <location>
        <begin position="566"/>
        <end position="576"/>
    </location>
</feature>
<feature type="region of interest" description="Disordered" evidence="1">
    <location>
        <begin position="637"/>
        <end position="746"/>
    </location>
</feature>
<feature type="region of interest" description="Disordered" evidence="1">
    <location>
        <begin position="775"/>
        <end position="944"/>
    </location>
</feature>
<sequence>MGDRKQNNKKKVDREHRSADPPSGQSAEGGGSGSVGVNFSDGSGNGTSISLQGDRPLQSGDMPGLFSSYSTQTGGPAFPTSVSEEAAGTRRSRVTDITPRLFSPRAWSSPLMTTGSRARKEGEETETGKGTEREIGHGKGRQDRGRFLSDEVEGRRKPATVSCGRIFTRQTRCRGEISGTERAEEEAAHSSPPTHRRDRETARLSREETGIFARLGEGGGEKRKDSAMQSLLAAAGCLSDNGRGGSDQVGDGGTAAATQAHGEAQKEEEEDDFHPFGDREEEHDLSAPLLFLPGDLDEEKKEGEGERDSCDHGLEKRLCGHRKERSLCQKCTAKSVQTGEQQPPLSPHKSSLMRASPSLPSPRFATETEGEKRDEELHLPDPLFEAENRRNRDRERKRNNPARSLSEGPSHLLSGLPPGLRLSEEAEHFEGLSVSLSSSLDLFLSVCLNSLASKFVVPQKERRGRTVKALQGTENNREGRHSGGETGKGKGSGKRMCRHGRKKYDCKECGGKGICEHGHRKRDCKECRGTGVCKRERQKRGCKEPGGASGGLCKYGKVRGSCQECREEKDEREREQTPFPPPNTPPLPLASPRPLSPSSLLVEDLHFRPVAPVDDGGEKSRQVAQGMDGWRVYQYPLPAAEGGGQCPSALPSRPRCTVAPFPPPTTRASARAKQQKQEIGDAPSPSVSLSAPTAPLLSPSTASVAPRAPVPMTAEEKKRKHKSEQRREQRKRKQELDAPLKARAKQLGIPWKKALQDKEAALQAGLKVLFDRNKFEQTGLSDPQAGRLGGRGGSVMPPPHTEAFFDSETMLNEQGGGEVESESGLAVPASQGGRGGGQPSVSPSPLPSPSQVPSPLVSSRSSAKKKQKEGNEREAQARKGGTIEEEIDRGEDGEGASASSSSAPPSFLSPNRVEEEREERNEYCEHGLEKRLSQQNDRHRTTEPCRDIRIPSVCPTLGFPIMKNRTTAKRI</sequence>
<feature type="compositionally biased region" description="Low complexity" evidence="1">
    <location>
        <begin position="404"/>
        <end position="418"/>
    </location>
</feature>
<feature type="compositionally biased region" description="Basic residues" evidence="1">
    <location>
        <begin position="718"/>
        <end position="733"/>
    </location>
</feature>
<evidence type="ECO:0000313" key="2">
    <source>
        <dbReference type="EMBL" id="CEM18355.1"/>
    </source>
</evidence>